<reference evidence="1 2" key="1">
    <citation type="journal article" date="2020" name="IScience">
        <title>Genome Sequencing of the Endangered Kingdonia uniflora (Circaeasteraceae, Ranunculales) Reveals Potential Mechanisms of Evolutionary Specialization.</title>
        <authorList>
            <person name="Sun Y."/>
            <person name="Deng T."/>
            <person name="Zhang A."/>
            <person name="Moore M.J."/>
            <person name="Landis J.B."/>
            <person name="Lin N."/>
            <person name="Zhang H."/>
            <person name="Zhang X."/>
            <person name="Huang J."/>
            <person name="Zhang X."/>
            <person name="Sun H."/>
            <person name="Wang H."/>
        </authorList>
    </citation>
    <scope>NUCLEOTIDE SEQUENCE [LARGE SCALE GENOMIC DNA]</scope>
    <source>
        <strain evidence="1">TB1705</strain>
        <tissue evidence="1">Leaf</tissue>
    </source>
</reference>
<name>A0A7J7PBV0_9MAGN</name>
<organism evidence="1 2">
    <name type="scientific">Kingdonia uniflora</name>
    <dbReference type="NCBI Taxonomy" id="39325"/>
    <lineage>
        <taxon>Eukaryota</taxon>
        <taxon>Viridiplantae</taxon>
        <taxon>Streptophyta</taxon>
        <taxon>Embryophyta</taxon>
        <taxon>Tracheophyta</taxon>
        <taxon>Spermatophyta</taxon>
        <taxon>Magnoliopsida</taxon>
        <taxon>Ranunculales</taxon>
        <taxon>Circaeasteraceae</taxon>
        <taxon>Kingdonia</taxon>
    </lineage>
</organism>
<protein>
    <submittedName>
        <fullName evidence="1">Uncharacterized protein</fullName>
    </submittedName>
</protein>
<proteinExistence type="predicted"/>
<gene>
    <name evidence="1" type="ORF">GIB67_030582</name>
</gene>
<comment type="caution">
    <text evidence="1">The sequence shown here is derived from an EMBL/GenBank/DDBJ whole genome shotgun (WGS) entry which is preliminary data.</text>
</comment>
<evidence type="ECO:0000313" key="2">
    <source>
        <dbReference type="Proteomes" id="UP000541444"/>
    </source>
</evidence>
<keyword evidence="2" id="KW-1185">Reference proteome</keyword>
<evidence type="ECO:0000313" key="1">
    <source>
        <dbReference type="EMBL" id="KAF6176899.1"/>
    </source>
</evidence>
<accession>A0A7J7PBV0</accession>
<dbReference type="Proteomes" id="UP000541444">
    <property type="component" value="Unassembled WGS sequence"/>
</dbReference>
<dbReference type="EMBL" id="JACGCM010000018">
    <property type="protein sequence ID" value="KAF6176899.1"/>
    <property type="molecule type" value="Genomic_DNA"/>
</dbReference>
<feature type="non-terminal residue" evidence="1">
    <location>
        <position position="1"/>
    </location>
</feature>
<dbReference type="AlphaFoldDB" id="A0A7J7PBV0"/>
<sequence>VPTLNETRHCCSPASDLMSYNIPINPTNSANISTKDSNGTSIDQSVEQTGMGLTISNPKISNTININISQACLIMDTTLLATGNPINTNVILESDHSATTVNSSAILSANTAEKRDLANAKGHQACVNKQREKQKQVSSNQVLSMQQCRKKKVDVVISDSGGTSIDQFDEQNGMGLTILNLEISNTINRDISQACLIMNTALLATGNSIDTNAILESDQSATIANLSVIMSANTAGNQ</sequence>